<proteinExistence type="predicted"/>
<sequence length="333" mass="38095">MDKKCPYDNEKMIVNLHSRDGLGLSGEPYCPICGHQNSQYCRCENCLEEEKKYLENLRNKVRDTYLVPKEKVKIEELTLRDKLLLAAVLKTGLNEETTKIIGSKLAEGKLSPLADMNKDILSNLVSKAIILVDPESSLDAFTDENFPETYYIYKVDYLLNVTSENDNHDQLIGMLEYPKSEEFYLEPKISLGFWKELALAECIEFLNYRMKAVGFNFNPGKKTNLVLNNLLNNFSIGQIWRLIYISVAYVVQWQTEEKVPKKRAANSVITGLESRGQRAIAEDWNLRNFGRNYNLPESMLARTLYDGILKIGNEGITEIPSIKLIGRGKSSER</sequence>
<evidence type="ECO:0000313" key="2">
    <source>
        <dbReference type="Proteomes" id="UP000645007"/>
    </source>
</evidence>
<protein>
    <submittedName>
        <fullName evidence="1">Uncharacterized protein</fullName>
    </submittedName>
</protein>
<keyword evidence="2" id="KW-1185">Reference proteome</keyword>
<gene>
    <name evidence="1" type="ORF">HUK45_00710</name>
</gene>
<dbReference type="EMBL" id="JABUXR010000001">
    <property type="protein sequence ID" value="MBD8084799.1"/>
    <property type="molecule type" value="Genomic_DNA"/>
</dbReference>
<organism evidence="1 2">
    <name type="scientific">Limosilactobacillus urinaemulieris</name>
    <dbReference type="NCBI Taxonomy" id="2742600"/>
    <lineage>
        <taxon>Bacteria</taxon>
        <taxon>Bacillati</taxon>
        <taxon>Bacillota</taxon>
        <taxon>Bacilli</taxon>
        <taxon>Lactobacillales</taxon>
        <taxon>Lactobacillaceae</taxon>
        <taxon>Limosilactobacillus</taxon>
    </lineage>
</organism>
<comment type="caution">
    <text evidence="1">The sequence shown here is derived from an EMBL/GenBank/DDBJ whole genome shotgun (WGS) entry which is preliminary data.</text>
</comment>
<dbReference type="RefSeq" id="WP_191910635.1">
    <property type="nucleotide sequence ID" value="NZ_JABUXR010000001.1"/>
</dbReference>
<evidence type="ECO:0000313" key="1">
    <source>
        <dbReference type="EMBL" id="MBD8084799.1"/>
    </source>
</evidence>
<accession>A0ABR8ZHP0</accession>
<reference evidence="1 2" key="1">
    <citation type="submission" date="2020-06" db="EMBL/GenBank/DDBJ databases">
        <title>Limosilactobacillus sp. nov.</title>
        <authorList>
            <person name="Ksiezarek M."/>
            <person name="Goncalves Ribeiro T."/>
            <person name="Rocha J."/>
            <person name="Grosso F."/>
            <person name="Peixe L."/>
        </authorList>
    </citation>
    <scope>NUCLEOTIDE SEQUENCE [LARGE SCALE GENOMIC DNA]</scope>
    <source>
        <strain evidence="2">c9Ua_26_M</strain>
    </source>
</reference>
<dbReference type="Proteomes" id="UP000645007">
    <property type="component" value="Unassembled WGS sequence"/>
</dbReference>
<name>A0ABR8ZHP0_9LACO</name>